<dbReference type="InterPro" id="IPR050830">
    <property type="entry name" value="Fungal_FAS"/>
</dbReference>
<dbReference type="OrthoDB" id="4251012at2759"/>
<proteinExistence type="predicted"/>
<evidence type="ECO:0000256" key="1">
    <source>
        <dbReference type="ARBA" id="ARBA00022450"/>
    </source>
</evidence>
<evidence type="ECO:0000256" key="2">
    <source>
        <dbReference type="ARBA" id="ARBA00022553"/>
    </source>
</evidence>
<gene>
    <name evidence="5" type="ORF">B9Z19DRAFT_1103326</name>
</gene>
<keyword evidence="6" id="KW-1185">Reference proteome</keyword>
<evidence type="ECO:0000313" key="6">
    <source>
        <dbReference type="Proteomes" id="UP000244722"/>
    </source>
</evidence>
<accession>A0A2T6ZGV7</accession>
<comment type="caution">
    <text evidence="5">The sequence shown here is derived from an EMBL/GenBank/DDBJ whole genome shotgun (WGS) entry which is preliminary data.</text>
</comment>
<dbReference type="Gene3D" id="3.90.25.70">
    <property type="match status" value="1"/>
</dbReference>
<dbReference type="InterPro" id="IPR009081">
    <property type="entry name" value="PP-bd_ACP"/>
</dbReference>
<feature type="domain" description="Carrier" evidence="4">
    <location>
        <begin position="129"/>
        <end position="207"/>
    </location>
</feature>
<evidence type="ECO:0000256" key="3">
    <source>
        <dbReference type="ARBA" id="ARBA00022679"/>
    </source>
</evidence>
<dbReference type="Pfam" id="PF18325">
    <property type="entry name" value="Fas_alpha_ACP"/>
    <property type="match status" value="1"/>
</dbReference>
<keyword evidence="3" id="KW-0808">Transferase</keyword>
<dbReference type="GO" id="GO:0016746">
    <property type="term" value="F:acyltransferase activity"/>
    <property type="evidence" value="ECO:0007669"/>
    <property type="project" value="InterPro"/>
</dbReference>
<dbReference type="InterPro" id="IPR016039">
    <property type="entry name" value="Thiolase-like"/>
</dbReference>
<dbReference type="InterPro" id="IPR041550">
    <property type="entry name" value="FASI_helical"/>
</dbReference>
<dbReference type="Gene3D" id="3.40.50.720">
    <property type="entry name" value="NAD(P)-binding Rossmann-like Domain"/>
    <property type="match status" value="1"/>
</dbReference>
<dbReference type="PANTHER" id="PTHR10982">
    <property type="entry name" value="MALONYL COA-ACYL CARRIER PROTEIN TRANSACYLASE"/>
    <property type="match status" value="1"/>
</dbReference>
<dbReference type="Pfam" id="PF18314">
    <property type="entry name" value="FAS_I_H"/>
    <property type="match status" value="1"/>
</dbReference>
<reference evidence="5 6" key="1">
    <citation type="submission" date="2017-04" db="EMBL/GenBank/DDBJ databases">
        <title>Draft genome sequence of Tuber borchii Vittad., a whitish edible truffle.</title>
        <authorList>
            <consortium name="DOE Joint Genome Institute"/>
            <person name="Murat C."/>
            <person name="Kuo A."/>
            <person name="Barry K.W."/>
            <person name="Clum A."/>
            <person name="Dockter R.B."/>
            <person name="Fauchery L."/>
            <person name="Iotti M."/>
            <person name="Kohler A."/>
            <person name="Labutti K."/>
            <person name="Lindquist E.A."/>
            <person name="Lipzen A."/>
            <person name="Ohm R.A."/>
            <person name="Wang M."/>
            <person name="Grigoriev I.V."/>
            <person name="Zambonelli A."/>
            <person name="Martin F.M."/>
        </authorList>
    </citation>
    <scope>NUCLEOTIDE SEQUENCE [LARGE SCALE GENOMIC DNA]</scope>
    <source>
        <strain evidence="5 6">Tbo3840</strain>
    </source>
</reference>
<dbReference type="CDD" id="cd00828">
    <property type="entry name" value="elong_cond_enzymes"/>
    <property type="match status" value="1"/>
</dbReference>
<name>A0A2T6ZGV7_TUBBO</name>
<dbReference type="InterPro" id="IPR040899">
    <property type="entry name" value="Fas_alpha_ACP"/>
</dbReference>
<dbReference type="SUPFAM" id="SSF53901">
    <property type="entry name" value="Thiolase-like"/>
    <property type="match status" value="2"/>
</dbReference>
<organism evidence="5 6">
    <name type="scientific">Tuber borchii</name>
    <name type="common">White truffle</name>
    <dbReference type="NCBI Taxonomy" id="42251"/>
    <lineage>
        <taxon>Eukaryota</taxon>
        <taxon>Fungi</taxon>
        <taxon>Dikarya</taxon>
        <taxon>Ascomycota</taxon>
        <taxon>Pezizomycotina</taxon>
        <taxon>Pezizomycetes</taxon>
        <taxon>Pezizales</taxon>
        <taxon>Tuberaceae</taxon>
        <taxon>Tuber</taxon>
    </lineage>
</organism>
<dbReference type="Gene3D" id="6.10.250.1940">
    <property type="match status" value="1"/>
</dbReference>
<dbReference type="EMBL" id="NESQ01000279">
    <property type="protein sequence ID" value="PUU74709.1"/>
    <property type="molecule type" value="Genomic_DNA"/>
</dbReference>
<protein>
    <recommendedName>
        <fullName evidence="4">Carrier domain-containing protein</fullName>
    </recommendedName>
</protein>
<dbReference type="Proteomes" id="UP000244722">
    <property type="component" value="Unassembled WGS sequence"/>
</dbReference>
<evidence type="ECO:0000259" key="4">
    <source>
        <dbReference type="PROSITE" id="PS50075"/>
    </source>
</evidence>
<dbReference type="PROSITE" id="PS50075">
    <property type="entry name" value="CARRIER"/>
    <property type="match status" value="1"/>
</dbReference>
<keyword evidence="1" id="KW-0596">Phosphopantetheine</keyword>
<evidence type="ECO:0000313" key="5">
    <source>
        <dbReference type="EMBL" id="PUU74709.1"/>
    </source>
</evidence>
<dbReference type="Gene3D" id="6.10.140.1390">
    <property type="match status" value="1"/>
</dbReference>
<dbReference type="GO" id="GO:0008897">
    <property type="term" value="F:holo-[acyl-carrier-protein] synthase activity"/>
    <property type="evidence" value="ECO:0007669"/>
    <property type="project" value="InterPro"/>
</dbReference>
<keyword evidence="2" id="KW-0597">Phosphoprotein</keyword>
<dbReference type="Gene3D" id="3.40.47.10">
    <property type="match status" value="1"/>
</dbReference>
<dbReference type="STRING" id="42251.A0A2T6ZGV7"/>
<dbReference type="InterPro" id="IPR047224">
    <property type="entry name" value="FAS_alpha_su_C"/>
</dbReference>
<dbReference type="PANTHER" id="PTHR10982:SF21">
    <property type="entry name" value="FATTY ACID SYNTHASE SUBUNIT BETA"/>
    <property type="match status" value="1"/>
</dbReference>
<sequence length="1296" mass="144225">MWVKSVGGEGCGWGVEREMWKEESGRRDVEGGVWEEGALAYQFASSVRWIETQDVILSQQAAECLVERQILCYNKDGKDIYYDVEPIEEEEEKPAEVLSTPSATAAAAGAAPPAIVPPASTGQATAVADELVQAVDILRSLIAEKLKKPLSEIPLLKAIKDLVNGKSTLENEVLGDVQKEFGNTPGEPDGTPLYELGAAMQTTFNRQLGKQSSSMIARMISSKMLGGFDITTARKYLTDRYSLQSARQDRRRKGILDNITTKYTASAGISLSGPAAETFFGSQEANKLLQAQIDLPNVEHGDFYASDIVSQCIRIMNLSNPTLVEFMQYHIDNCPAEHAPVYKGVQYPTTPQTTIDAKGNMQYSEVPQPAVLELEHYVKETATGRKLSEYGKRTKIIKQYQLSKSSQLQIETLYANIFPSLAMNEAQMRKGRVKCILFLHLKRKEENRWEYSKKLTGLYLNCLEQAAQSGVTFENKNVLMTGAGAGFIGAEVLQSHQRCFSRDVTEYYQAMYSSTCTLNLGHYDTEKNGLGWDLDYVVPFAAITQNGHENNAIDSRSELAHCIMLTNLLRLLGIVKTNKASRGFEAGPAQVILPLSPNHGNFENDGLYSESELAMEALFQRWHSEPWGSYLTICGAIIGWTRGIDLMGGNNSITEGIEKLGVRTFSQQEMAFNLLGLMTPAIVDLCQIEPIFADLNGSFQYIPNLKDVTAQLRQNLLETCEVHKGVTAETSIEHKIVNCEVSEKLYQKATIQPAPQHEIEPLAQNLRGMADLEKVVVVTGFTEVGPWGNFGTRWEMEAYGKFSLAGCIEMARIMGLIKHFKGPIKSNQYAGWPVEDKDIKLKYEKHILEHSGIRFIKSDLKELLQEVEASAEFKRYHNSGEDTVRALSGWDAKKCTIPDDIIMCVVESLFVAGITNPYEFYKYVHLSMVGNSLSSGVADRNIDRPIQKDILPESFINTMSAWVNMLLLSSTSPIKTPVGACATAVESLDIGYETIVEGKAKVCFEEGSYEYANMGATSNAEEELLHGRILQEMSGPTTTTRNGFMNSQGCEMGVPIYGIVALTTTATDRIEWNISAPRQGIFTTARETASKFPSPLLDIKKSQIKQWTESELLYLQAEIDFDQNEYMQDRAGKDFRKQDPRIAPLRGALVVWGLNIDDLGVASFHGTCTHANDKNKSDAINKMMMHLGRQKGNAVLAIQVVNLGLVPVNRKADNVDKNLEQFHYLVYPSRSIQTDGIKAFSVTSFGFGQKGAQAIGVHPKYHFATLDEQTYQTYQTKVDSHYKKTYRYYHTSLTLL</sequence>